<dbReference type="InterPro" id="IPR012657">
    <property type="entry name" value="23S_rRNA-intervening_sequence"/>
</dbReference>
<protein>
    <submittedName>
        <fullName evidence="1">TIGR02436 family protein</fullName>
    </submittedName>
</protein>
<dbReference type="NCBIfam" id="TIGR02436">
    <property type="entry name" value="four helix bundle protein"/>
    <property type="match status" value="1"/>
</dbReference>
<evidence type="ECO:0000313" key="2">
    <source>
        <dbReference type="Proteomes" id="UP000016511"/>
    </source>
</evidence>
<dbReference type="HOGENOM" id="CLU_129874_2_0_9"/>
<proteinExistence type="predicted"/>
<keyword evidence="2" id="KW-1185">Reference proteome</keyword>
<dbReference type="AlphaFoldDB" id="U1X1Q4"/>
<gene>
    <name evidence="1" type="ORF">HMPREF0083_03480</name>
</gene>
<comment type="caution">
    <text evidence="1">The sequence shown here is derived from an EMBL/GenBank/DDBJ whole genome shotgun (WGS) entry which is preliminary data.</text>
</comment>
<reference evidence="1 2" key="1">
    <citation type="submission" date="2013-08" db="EMBL/GenBank/DDBJ databases">
        <authorList>
            <person name="Weinstock G."/>
            <person name="Sodergren E."/>
            <person name="Wylie T."/>
            <person name="Fulton L."/>
            <person name="Fulton R."/>
            <person name="Fronick C."/>
            <person name="O'Laughlin M."/>
            <person name="Godfrey J."/>
            <person name="Miner T."/>
            <person name="Herter B."/>
            <person name="Appelbaum E."/>
            <person name="Cordes M."/>
            <person name="Lek S."/>
            <person name="Wollam A."/>
            <person name="Pepin K.H."/>
            <person name="Palsikar V.B."/>
            <person name="Mitreva M."/>
            <person name="Wilson R.K."/>
        </authorList>
    </citation>
    <scope>NUCLEOTIDE SEQUENCE [LARGE SCALE GENOMIC DNA]</scope>
    <source>
        <strain evidence="1 2">ATCC 12856</strain>
    </source>
</reference>
<dbReference type="RefSeq" id="WP_021622426.1">
    <property type="nucleotide sequence ID" value="NZ_KE952818.1"/>
</dbReference>
<organism evidence="1 2">
    <name type="scientific">Aneurinibacillus aneurinilyticus ATCC 12856</name>
    <dbReference type="NCBI Taxonomy" id="649747"/>
    <lineage>
        <taxon>Bacteria</taxon>
        <taxon>Bacillati</taxon>
        <taxon>Bacillota</taxon>
        <taxon>Bacilli</taxon>
        <taxon>Bacillales</taxon>
        <taxon>Paenibacillaceae</taxon>
        <taxon>Aneurinibacillus group</taxon>
        <taxon>Aneurinibacillus</taxon>
    </lineage>
</organism>
<dbReference type="PANTHER" id="PTHR38471">
    <property type="entry name" value="FOUR HELIX BUNDLE PROTEIN"/>
    <property type="match status" value="1"/>
</dbReference>
<dbReference type="GeneID" id="92839888"/>
<dbReference type="Proteomes" id="UP000016511">
    <property type="component" value="Unassembled WGS sequence"/>
</dbReference>
<dbReference type="PATRIC" id="fig|649747.3.peg.3157"/>
<dbReference type="Pfam" id="PF05635">
    <property type="entry name" value="23S_rRNA_IVP"/>
    <property type="match status" value="1"/>
</dbReference>
<dbReference type="PANTHER" id="PTHR38471:SF2">
    <property type="entry name" value="FOUR HELIX BUNDLE PROTEIN"/>
    <property type="match status" value="1"/>
</dbReference>
<name>U1X1Q4_ANEAE</name>
<dbReference type="Gene3D" id="1.20.1440.60">
    <property type="entry name" value="23S rRNA-intervening sequence"/>
    <property type="match status" value="1"/>
</dbReference>
<dbReference type="EMBL" id="AWSJ01000206">
    <property type="protein sequence ID" value="ERI08458.1"/>
    <property type="molecule type" value="Genomic_DNA"/>
</dbReference>
<dbReference type="PIRSF" id="PIRSF035652">
    <property type="entry name" value="CHP02436"/>
    <property type="match status" value="1"/>
</dbReference>
<dbReference type="InterPro" id="IPR036583">
    <property type="entry name" value="23S_rRNA_IVS_sf"/>
</dbReference>
<evidence type="ECO:0000313" key="1">
    <source>
        <dbReference type="EMBL" id="ERI08458.1"/>
    </source>
</evidence>
<accession>U1X1Q4</accession>
<dbReference type="eggNOG" id="ENOG5032RWC">
    <property type="taxonomic scope" value="Bacteria"/>
</dbReference>
<dbReference type="SUPFAM" id="SSF158446">
    <property type="entry name" value="IVS-encoded protein-like"/>
    <property type="match status" value="1"/>
</dbReference>
<sequence>MQRKSIVYDKAFAFSIRIVKLYQYLQKEKGEYILSKQVLRSGTSIGANIREGLEGQSKKDFIAKLSIALKETAEMEYWLELLIASDIKLGQSLLQDTQALLKLLTSIIRTSKKT</sequence>